<dbReference type="Proteomes" id="UP001241110">
    <property type="component" value="Unassembled WGS sequence"/>
</dbReference>
<accession>A0AAE3R097</accession>
<evidence type="ECO:0000313" key="5">
    <source>
        <dbReference type="Proteomes" id="UP001228581"/>
    </source>
</evidence>
<evidence type="ECO:0000256" key="2">
    <source>
        <dbReference type="SAM" id="Phobius"/>
    </source>
</evidence>
<proteinExistence type="predicted"/>
<keyword evidence="2" id="KW-0472">Membrane</keyword>
<gene>
    <name evidence="3" type="ORF">QNI16_35055</name>
    <name evidence="4" type="ORF">QNI19_28720</name>
</gene>
<feature type="region of interest" description="Disordered" evidence="1">
    <location>
        <begin position="54"/>
        <end position="83"/>
    </location>
</feature>
<dbReference type="EMBL" id="JASJOT010000027">
    <property type="protein sequence ID" value="MDJ1496954.1"/>
    <property type="molecule type" value="Genomic_DNA"/>
</dbReference>
<keyword evidence="5" id="KW-1185">Reference proteome</keyword>
<evidence type="ECO:0000256" key="1">
    <source>
        <dbReference type="SAM" id="MobiDB-lite"/>
    </source>
</evidence>
<feature type="transmembrane region" description="Helical" evidence="2">
    <location>
        <begin position="13"/>
        <end position="34"/>
    </location>
</feature>
<dbReference type="AlphaFoldDB" id="A0AAE3R097"/>
<protein>
    <submittedName>
        <fullName evidence="3">Uncharacterized protein</fullName>
    </submittedName>
</protein>
<keyword evidence="2" id="KW-1133">Transmembrane helix</keyword>
<evidence type="ECO:0000313" key="6">
    <source>
        <dbReference type="Proteomes" id="UP001241110"/>
    </source>
</evidence>
<dbReference type="EMBL" id="JASJOS010000023">
    <property type="protein sequence ID" value="MDJ1485753.1"/>
    <property type="molecule type" value="Genomic_DNA"/>
</dbReference>
<reference evidence="3 5" key="1">
    <citation type="submission" date="2023-05" db="EMBL/GenBank/DDBJ databases">
        <authorList>
            <person name="Zhang X."/>
        </authorList>
    </citation>
    <scope>NUCLEOTIDE SEQUENCE</scope>
    <source>
        <strain evidence="4 5">DM2B3-1</strain>
        <strain evidence="3">YF14B1</strain>
    </source>
</reference>
<feature type="compositionally biased region" description="Polar residues" evidence="1">
    <location>
        <begin position="66"/>
        <end position="83"/>
    </location>
</feature>
<organism evidence="3 6">
    <name type="scientific">Xanthocytophaga flava</name>
    <dbReference type="NCBI Taxonomy" id="3048013"/>
    <lineage>
        <taxon>Bacteria</taxon>
        <taxon>Pseudomonadati</taxon>
        <taxon>Bacteroidota</taxon>
        <taxon>Cytophagia</taxon>
        <taxon>Cytophagales</taxon>
        <taxon>Rhodocytophagaceae</taxon>
        <taxon>Xanthocytophaga</taxon>
    </lineage>
</organism>
<dbReference type="RefSeq" id="WP_313988723.1">
    <property type="nucleotide sequence ID" value="NZ_JASJOR010000029.1"/>
</dbReference>
<name>A0AAE3R097_9BACT</name>
<evidence type="ECO:0000313" key="4">
    <source>
        <dbReference type="EMBL" id="MDJ1496954.1"/>
    </source>
</evidence>
<sequence length="83" mass="8808">MSNITITIMGVEWIVPVIFFVGFVIWALLFGGYAKGKNGSVTRGPITLHTDGFPSTMDGTLGDKAVSNTTQTEPSGSTVQKNT</sequence>
<evidence type="ECO:0000313" key="3">
    <source>
        <dbReference type="EMBL" id="MDJ1485753.1"/>
    </source>
</evidence>
<comment type="caution">
    <text evidence="3">The sequence shown here is derived from an EMBL/GenBank/DDBJ whole genome shotgun (WGS) entry which is preliminary data.</text>
</comment>
<dbReference type="Proteomes" id="UP001228581">
    <property type="component" value="Unassembled WGS sequence"/>
</dbReference>
<keyword evidence="2" id="KW-0812">Transmembrane</keyword>